<reference evidence="7 8" key="1">
    <citation type="submission" date="2016-11" db="EMBL/GenBank/DDBJ databases">
        <authorList>
            <person name="Varghese N."/>
            <person name="Submissions S."/>
        </authorList>
    </citation>
    <scope>NUCLEOTIDE SEQUENCE [LARGE SCALE GENOMIC DNA]</scope>
    <source>
        <strain evidence="7 8">DSM 19027</strain>
    </source>
</reference>
<keyword evidence="4 5" id="KW-0648">Protein biosynthesis</keyword>
<evidence type="ECO:0000313" key="7">
    <source>
        <dbReference type="EMBL" id="SHJ15517.1"/>
    </source>
</evidence>
<dbReference type="Pfam" id="PF05833">
    <property type="entry name" value="NFACT_N"/>
    <property type="match status" value="1"/>
</dbReference>
<feature type="domain" description="NFACT RNA-binding" evidence="6">
    <location>
        <begin position="467"/>
        <end position="556"/>
    </location>
</feature>
<dbReference type="InterPro" id="IPR010979">
    <property type="entry name" value="Ribosomal_uS13-like_H2TH"/>
</dbReference>
<dbReference type="EMBL" id="FQZP01000028">
    <property type="protein sequence ID" value="SHJ15517.1"/>
    <property type="molecule type" value="Genomic_DNA"/>
</dbReference>
<evidence type="ECO:0000256" key="5">
    <source>
        <dbReference type="HAMAP-Rule" id="MF_00844"/>
    </source>
</evidence>
<organism evidence="7 8">
    <name type="scientific">Thermoclostridium caenicola</name>
    <dbReference type="NCBI Taxonomy" id="659425"/>
    <lineage>
        <taxon>Bacteria</taxon>
        <taxon>Bacillati</taxon>
        <taxon>Bacillota</taxon>
        <taxon>Clostridia</taxon>
        <taxon>Eubacteriales</taxon>
        <taxon>Oscillospiraceae</taxon>
        <taxon>Thermoclostridium</taxon>
    </lineage>
</organism>
<dbReference type="GO" id="GO:0019843">
    <property type="term" value="F:rRNA binding"/>
    <property type="evidence" value="ECO:0007669"/>
    <property type="project" value="UniProtKB-UniRule"/>
</dbReference>
<dbReference type="Proteomes" id="UP000324781">
    <property type="component" value="Unassembled WGS sequence"/>
</dbReference>
<dbReference type="PANTHER" id="PTHR15239">
    <property type="entry name" value="NUCLEAR EXPORT MEDIATOR FACTOR NEMF"/>
    <property type="match status" value="1"/>
</dbReference>
<protein>
    <recommendedName>
        <fullName evidence="5">Rqc2 homolog RqcH</fullName>
        <shortName evidence="5">RqcH</shortName>
    </recommendedName>
</protein>
<dbReference type="InterPro" id="IPR051608">
    <property type="entry name" value="RQC_Subunit_NEMF"/>
</dbReference>
<dbReference type="InterPro" id="IPR008532">
    <property type="entry name" value="NFACT_RNA-bd"/>
</dbReference>
<dbReference type="RefSeq" id="WP_149678869.1">
    <property type="nucleotide sequence ID" value="NZ_FQZP01000028.1"/>
</dbReference>
<sequence length="582" mass="65791">MPFDGILTHFMAQELNTKLSGGRIGKIYQVSRDTVILHVRAGGENHRLLASCNASFPRIHLTENQYETPDNPPVFCMLLRKHLSGAIIRGFQTSGFERVITMEAEATDELGDRAHKKLVVEIMGKHSNIILLNSEDRIIDAMRHVDSEVNRVRELLPARPYIAPPAQGKLDPSLESTRTILVEGLSESGRSVENYLLDKLQGFSPVLCRELCARASLDERRSASGLTSEEAARLAETLRNMMDTLLNQGPVPVVVHDAASGKPVDYHITDLVQYPSRKHYDTISQAVDAYYRSRLMKEANAQKSHELAKTVGKYIEKCEKRLSANVQVYEENMDYERFRLFGELITSSIYALKKGMNSARLRNYYAEGEEYVEIPLDPQKSPQDNAQYYFRRYAKAKNACNYAKNQIESLKKELSWLESVMLALENTEDSSQLQDIRLELYEQGYLKSLPRKGRRETGLNSSPIRVVSSDGFEIFIGRNNKQNDRLTMKTARHEDIWLHVKDFPGSHVIIRTEGRQVPDSTLEEAAGYAAWFSKARSAPKVEVDYTPVRNVKKPSGAKPGMVIYVNYKTIVATPKAPETGEA</sequence>
<evidence type="ECO:0000256" key="3">
    <source>
        <dbReference type="ARBA" id="ARBA00022884"/>
    </source>
</evidence>
<name>A0A1M6GZX7_9FIRM</name>
<keyword evidence="1 5" id="KW-0820">tRNA-binding</keyword>
<evidence type="ECO:0000256" key="1">
    <source>
        <dbReference type="ARBA" id="ARBA00022555"/>
    </source>
</evidence>
<dbReference type="InterPro" id="IPR043682">
    <property type="entry name" value="RqcH_bacterial"/>
</dbReference>
<dbReference type="AlphaFoldDB" id="A0A1M6GZX7"/>
<dbReference type="PANTHER" id="PTHR15239:SF6">
    <property type="entry name" value="RIBOSOME QUALITY CONTROL COMPLEX SUBUNIT NEMF"/>
    <property type="match status" value="1"/>
</dbReference>
<keyword evidence="3 5" id="KW-0694">RNA-binding</keyword>
<accession>A0A1M6GZX7</accession>
<dbReference type="HAMAP" id="MF_00844_B">
    <property type="entry name" value="RqcH_B"/>
    <property type="match status" value="1"/>
</dbReference>
<proteinExistence type="inferred from homology"/>
<dbReference type="GO" id="GO:0072344">
    <property type="term" value="P:rescue of stalled ribosome"/>
    <property type="evidence" value="ECO:0007669"/>
    <property type="project" value="UniProtKB-UniRule"/>
</dbReference>
<dbReference type="GO" id="GO:0043023">
    <property type="term" value="F:ribosomal large subunit binding"/>
    <property type="evidence" value="ECO:0007669"/>
    <property type="project" value="UniProtKB-UniRule"/>
</dbReference>
<dbReference type="SUPFAM" id="SSF46946">
    <property type="entry name" value="S13-like H2TH domain"/>
    <property type="match status" value="1"/>
</dbReference>
<evidence type="ECO:0000313" key="8">
    <source>
        <dbReference type="Proteomes" id="UP000324781"/>
    </source>
</evidence>
<dbReference type="Gene3D" id="1.10.8.50">
    <property type="match status" value="1"/>
</dbReference>
<dbReference type="GO" id="GO:0000049">
    <property type="term" value="F:tRNA binding"/>
    <property type="evidence" value="ECO:0007669"/>
    <property type="project" value="UniProtKB-UniRule"/>
</dbReference>
<gene>
    <name evidence="5" type="primary">rqcH</name>
    <name evidence="7" type="ORF">SAMN05444373_102811</name>
</gene>
<evidence type="ECO:0000256" key="2">
    <source>
        <dbReference type="ARBA" id="ARBA00022730"/>
    </source>
</evidence>
<dbReference type="FunFam" id="2.30.310.10:FF:000004">
    <property type="entry name" value="Fibronectin-binding protein A"/>
    <property type="match status" value="1"/>
</dbReference>
<comment type="similarity">
    <text evidence="5">Belongs to the NEMF family.</text>
</comment>
<evidence type="ECO:0000259" key="6">
    <source>
        <dbReference type="Pfam" id="PF05670"/>
    </source>
</evidence>
<dbReference type="OrthoDB" id="9766163at2"/>
<dbReference type="GO" id="GO:1990112">
    <property type="term" value="C:RQC complex"/>
    <property type="evidence" value="ECO:0007669"/>
    <property type="project" value="TreeGrafter"/>
</dbReference>
<keyword evidence="8" id="KW-1185">Reference proteome</keyword>
<feature type="coiled-coil region" evidence="5">
    <location>
        <begin position="393"/>
        <end position="427"/>
    </location>
</feature>
<keyword evidence="5" id="KW-0175">Coiled coil</keyword>
<comment type="function">
    <text evidence="5">Key component of the ribosome quality control system (RQC), a ribosome-associated complex that mediates the extraction of incompletely synthesized nascent chains from stalled ribosomes and their subsequent degradation. RqcH recruits Ala-charged tRNA, and with RqcP directs the elongation of stalled nascent chains on 50S ribosomal subunits, leading to non-templated C-terminal alanine extensions (Ala tail). The Ala tail promotes nascent chain degradation. May add between 1 and at least 8 Ala residues. Binds to stalled 50S ribosomal subunits.</text>
</comment>
<comment type="subunit">
    <text evidence="5">Associates with stalled 50S ribosomal subunits. Binds to RqcP.</text>
</comment>
<evidence type="ECO:0000256" key="4">
    <source>
        <dbReference type="ARBA" id="ARBA00022917"/>
    </source>
</evidence>
<keyword evidence="2 5" id="KW-0699">rRNA-binding</keyword>
<dbReference type="Gene3D" id="2.30.310.10">
    <property type="entry name" value="ibrinogen binding protein from staphylococcus aureus domain"/>
    <property type="match status" value="1"/>
</dbReference>
<dbReference type="Pfam" id="PF05670">
    <property type="entry name" value="NFACT-R_1"/>
    <property type="match status" value="1"/>
</dbReference>